<evidence type="ECO:0000256" key="16">
    <source>
        <dbReference type="HAMAP-Rule" id="MF_01274"/>
    </source>
</evidence>
<evidence type="ECO:0000256" key="9">
    <source>
        <dbReference type="ARBA" id="ARBA00022741"/>
    </source>
</evidence>
<evidence type="ECO:0000256" key="14">
    <source>
        <dbReference type="ARBA" id="ARBA00038036"/>
    </source>
</evidence>
<dbReference type="NCBIfam" id="TIGR00671">
    <property type="entry name" value="baf"/>
    <property type="match status" value="1"/>
</dbReference>
<evidence type="ECO:0000256" key="11">
    <source>
        <dbReference type="ARBA" id="ARBA00022840"/>
    </source>
</evidence>
<evidence type="ECO:0000256" key="13">
    <source>
        <dbReference type="ARBA" id="ARBA00022993"/>
    </source>
</evidence>
<dbReference type="Pfam" id="PF03309">
    <property type="entry name" value="Pan_kinase"/>
    <property type="match status" value="1"/>
</dbReference>
<name>A0A1U7H3Q2_9CYAN</name>
<evidence type="ECO:0000256" key="15">
    <source>
        <dbReference type="ARBA" id="ARBA00040883"/>
    </source>
</evidence>
<evidence type="ECO:0000256" key="4">
    <source>
        <dbReference type="ARBA" id="ARBA00005225"/>
    </source>
</evidence>
<dbReference type="OrthoDB" id="482945at2"/>
<keyword evidence="11 16" id="KW-0067">ATP-binding</keyword>
<dbReference type="GO" id="GO:0005737">
    <property type="term" value="C:cytoplasm"/>
    <property type="evidence" value="ECO:0007669"/>
    <property type="project" value="UniProtKB-SubCell"/>
</dbReference>
<dbReference type="CDD" id="cd24015">
    <property type="entry name" value="ASKHA_NBD_PanK-III"/>
    <property type="match status" value="1"/>
</dbReference>
<feature type="binding site" evidence="16">
    <location>
        <begin position="6"/>
        <end position="13"/>
    </location>
    <ligand>
        <name>ATP</name>
        <dbReference type="ChEBI" id="CHEBI:30616"/>
    </ligand>
</feature>
<evidence type="ECO:0000256" key="5">
    <source>
        <dbReference type="ARBA" id="ARBA00011738"/>
    </source>
</evidence>
<feature type="binding site" evidence="16">
    <location>
        <position position="206"/>
    </location>
    <ligand>
        <name>substrate</name>
    </ligand>
</feature>
<organism evidence="17 18">
    <name type="scientific">Fischerella major NIES-592</name>
    <dbReference type="NCBI Taxonomy" id="210994"/>
    <lineage>
        <taxon>Bacteria</taxon>
        <taxon>Bacillati</taxon>
        <taxon>Cyanobacteriota</taxon>
        <taxon>Cyanophyceae</taxon>
        <taxon>Nostocales</taxon>
        <taxon>Hapalosiphonaceae</taxon>
        <taxon>Fischerella</taxon>
    </lineage>
</organism>
<keyword evidence="16" id="KW-0479">Metal-binding</keyword>
<keyword evidence="10 16" id="KW-0418">Kinase</keyword>
<evidence type="ECO:0000256" key="2">
    <source>
        <dbReference type="ARBA" id="ARBA00001958"/>
    </source>
</evidence>
<comment type="similarity">
    <text evidence="14 16">Belongs to the type III pantothenate kinase family.</text>
</comment>
<protein>
    <recommendedName>
        <fullName evidence="15 16">Type III pantothenate kinase</fullName>
        <ecNumber evidence="6 16">2.7.1.33</ecNumber>
    </recommendedName>
    <alternativeName>
        <fullName evidence="16">PanK-III</fullName>
    </alternativeName>
    <alternativeName>
        <fullName evidence="16">Pantothenic acid kinase</fullName>
    </alternativeName>
</protein>
<dbReference type="EMBL" id="MRCA01000002">
    <property type="protein sequence ID" value="OKH15779.1"/>
    <property type="molecule type" value="Genomic_DNA"/>
</dbReference>
<accession>A0A1U7H3Q2</accession>
<comment type="caution">
    <text evidence="17">The sequence shown here is derived from an EMBL/GenBank/DDBJ whole genome shotgun (WGS) entry which is preliminary data.</text>
</comment>
<evidence type="ECO:0000313" key="17">
    <source>
        <dbReference type="EMBL" id="OKH15779.1"/>
    </source>
</evidence>
<dbReference type="Gene3D" id="3.30.420.40">
    <property type="match status" value="1"/>
</dbReference>
<keyword evidence="7 16" id="KW-0963">Cytoplasm</keyword>
<keyword evidence="9 16" id="KW-0547">Nucleotide-binding</keyword>
<feature type="binding site" evidence="16">
    <location>
        <position position="150"/>
    </location>
    <ligand>
        <name>K(+)</name>
        <dbReference type="ChEBI" id="CHEBI:29103"/>
    </ligand>
</feature>
<dbReference type="GO" id="GO:0004594">
    <property type="term" value="F:pantothenate kinase activity"/>
    <property type="evidence" value="ECO:0007669"/>
    <property type="project" value="UniProtKB-UniRule"/>
</dbReference>
<dbReference type="UniPathway" id="UPA00241">
    <property type="reaction ID" value="UER00352"/>
</dbReference>
<evidence type="ECO:0000256" key="6">
    <source>
        <dbReference type="ARBA" id="ARBA00012102"/>
    </source>
</evidence>
<dbReference type="EC" id="2.7.1.33" evidence="6 16"/>
<dbReference type="Proteomes" id="UP000186391">
    <property type="component" value="Unassembled WGS sequence"/>
</dbReference>
<comment type="cofactor">
    <cofactor evidence="16">
        <name>NH4(+)</name>
        <dbReference type="ChEBI" id="CHEBI:28938"/>
    </cofactor>
    <cofactor evidence="16">
        <name>K(+)</name>
        <dbReference type="ChEBI" id="CHEBI:29103"/>
    </cofactor>
    <text evidence="16">A monovalent cation. Ammonium or potassium.</text>
</comment>
<keyword evidence="12 16" id="KW-0630">Potassium</keyword>
<evidence type="ECO:0000256" key="7">
    <source>
        <dbReference type="ARBA" id="ARBA00022490"/>
    </source>
</evidence>
<evidence type="ECO:0000256" key="8">
    <source>
        <dbReference type="ARBA" id="ARBA00022679"/>
    </source>
</evidence>
<evidence type="ECO:0000256" key="3">
    <source>
        <dbReference type="ARBA" id="ARBA00004496"/>
    </source>
</evidence>
<dbReference type="PANTHER" id="PTHR34265:SF1">
    <property type="entry name" value="TYPE III PANTOTHENATE KINASE"/>
    <property type="match status" value="1"/>
</dbReference>
<evidence type="ECO:0000313" key="18">
    <source>
        <dbReference type="Proteomes" id="UP000186391"/>
    </source>
</evidence>
<dbReference type="GO" id="GO:0005524">
    <property type="term" value="F:ATP binding"/>
    <property type="evidence" value="ECO:0007669"/>
    <property type="project" value="UniProtKB-UniRule"/>
</dbReference>
<dbReference type="InterPro" id="IPR043129">
    <property type="entry name" value="ATPase_NBD"/>
</dbReference>
<evidence type="ECO:0000256" key="1">
    <source>
        <dbReference type="ARBA" id="ARBA00001206"/>
    </source>
</evidence>
<comment type="pathway">
    <text evidence="4 16">Cofactor biosynthesis; coenzyme A biosynthesis; CoA from (R)-pantothenate: step 1/5.</text>
</comment>
<comment type="catalytic activity">
    <reaction evidence="1 16">
        <text>(R)-pantothenate + ATP = (R)-4'-phosphopantothenate + ADP + H(+)</text>
        <dbReference type="Rhea" id="RHEA:16373"/>
        <dbReference type="ChEBI" id="CHEBI:10986"/>
        <dbReference type="ChEBI" id="CHEBI:15378"/>
        <dbReference type="ChEBI" id="CHEBI:29032"/>
        <dbReference type="ChEBI" id="CHEBI:30616"/>
        <dbReference type="ChEBI" id="CHEBI:456216"/>
        <dbReference type="EC" id="2.7.1.33"/>
    </reaction>
</comment>
<dbReference type="GO" id="GO:0015937">
    <property type="term" value="P:coenzyme A biosynthetic process"/>
    <property type="evidence" value="ECO:0007669"/>
    <property type="project" value="UniProtKB-UniRule"/>
</dbReference>
<comment type="function">
    <text evidence="16">Catalyzes the phosphorylation of pantothenate (Pan), the first step in CoA biosynthesis.</text>
</comment>
<dbReference type="HAMAP" id="MF_01274">
    <property type="entry name" value="Pantothen_kinase_3"/>
    <property type="match status" value="1"/>
</dbReference>
<comment type="cofactor">
    <cofactor evidence="2">
        <name>K(+)</name>
        <dbReference type="ChEBI" id="CHEBI:29103"/>
    </cofactor>
</comment>
<dbReference type="PANTHER" id="PTHR34265">
    <property type="entry name" value="TYPE III PANTOTHENATE KINASE"/>
    <property type="match status" value="1"/>
</dbReference>
<comment type="subunit">
    <text evidence="5 16">Homodimer.</text>
</comment>
<dbReference type="NCBIfam" id="NF009871">
    <property type="entry name" value="PRK13331.1"/>
    <property type="match status" value="1"/>
</dbReference>
<dbReference type="RefSeq" id="WP_073555270.1">
    <property type="nucleotide sequence ID" value="NZ_MRCA01000002.1"/>
</dbReference>
<keyword evidence="8 16" id="KW-0808">Transferase</keyword>
<evidence type="ECO:0000256" key="10">
    <source>
        <dbReference type="ARBA" id="ARBA00022777"/>
    </source>
</evidence>
<feature type="binding site" evidence="16">
    <location>
        <position position="153"/>
    </location>
    <ligand>
        <name>ATP</name>
        <dbReference type="ChEBI" id="CHEBI:30616"/>
    </ligand>
</feature>
<dbReference type="InterPro" id="IPR004619">
    <property type="entry name" value="Type_III_PanK"/>
</dbReference>
<keyword evidence="13 16" id="KW-0173">Coenzyme A biosynthesis</keyword>
<gene>
    <name evidence="16" type="primary">coaX</name>
    <name evidence="17" type="ORF">NIES592_06845</name>
</gene>
<proteinExistence type="inferred from homology"/>
<feature type="active site" description="Proton acceptor" evidence="16">
    <location>
        <position position="130"/>
    </location>
</feature>
<evidence type="ECO:0000256" key="12">
    <source>
        <dbReference type="ARBA" id="ARBA00022958"/>
    </source>
</evidence>
<dbReference type="AlphaFoldDB" id="A0A1U7H3Q2"/>
<feature type="binding site" evidence="16">
    <location>
        <begin position="128"/>
        <end position="131"/>
    </location>
    <ligand>
        <name>substrate</name>
    </ligand>
</feature>
<dbReference type="SUPFAM" id="SSF53067">
    <property type="entry name" value="Actin-like ATPase domain"/>
    <property type="match status" value="1"/>
</dbReference>
<comment type="subcellular location">
    <subcellularLocation>
        <location evidence="3 16">Cytoplasm</location>
    </subcellularLocation>
</comment>
<feature type="binding site" evidence="16">
    <location>
        <position position="124"/>
    </location>
    <ligand>
        <name>substrate</name>
    </ligand>
</feature>
<sequence>MWLALIIGNSRLHWGLFDGKTLCHTYDTERLSKSFVYSLSKCQTLSEVQQILSSSPHTPRQSLFVGNQQDCADSSTLPTSHTLPTTPSFPLLLASVVPSQTALWLTYPNVGVVTLEDIPLQGMYPTLGIDRALALWGAGKTWGFPMLVIDAGTALTFTGADANQNLFGGAILPGLGLQMATLAENTGQLPNVELPHDLPQRFAVNTQQAIQSGVIYTLLAGIKDFVQAWWQSFPQGKIAITGGDRTLLISYLQSLFPEIAKRLIVEPNLIFWGMEKTQNAQFFHNS</sequence>
<reference evidence="17 18" key="1">
    <citation type="submission" date="2016-11" db="EMBL/GenBank/DDBJ databases">
        <title>Draft Genome Sequences of Nine Cyanobacterial Strains from Diverse Habitats.</title>
        <authorList>
            <person name="Zhu T."/>
            <person name="Hou S."/>
            <person name="Lu X."/>
            <person name="Hess W.R."/>
        </authorList>
    </citation>
    <scope>NUCLEOTIDE SEQUENCE [LARGE SCALE GENOMIC DNA]</scope>
    <source>
        <strain evidence="17 18">NIES-592</strain>
    </source>
</reference>
<keyword evidence="18" id="KW-1185">Reference proteome</keyword>
<dbReference type="GO" id="GO:0046872">
    <property type="term" value="F:metal ion binding"/>
    <property type="evidence" value="ECO:0007669"/>
    <property type="project" value="UniProtKB-KW"/>
</dbReference>